<dbReference type="Proteomes" id="UP000867740">
    <property type="component" value="Unassembled WGS sequence"/>
</dbReference>
<proteinExistence type="predicted"/>
<dbReference type="PIRSF" id="PIRSF019853">
    <property type="entry name" value="UCP019853"/>
    <property type="match status" value="1"/>
</dbReference>
<evidence type="ECO:0000313" key="2">
    <source>
        <dbReference type="Proteomes" id="UP000867740"/>
    </source>
</evidence>
<gene>
    <name evidence="1" type="ORF">I8531_001136</name>
</gene>
<organism evidence="1 2">
    <name type="scientific">Kluyvera intermedia</name>
    <name type="common">Enterobacter intermedius</name>
    <dbReference type="NCBI Taxonomy" id="61648"/>
    <lineage>
        <taxon>Bacteria</taxon>
        <taxon>Pseudomonadati</taxon>
        <taxon>Pseudomonadota</taxon>
        <taxon>Gammaproteobacteria</taxon>
        <taxon>Enterobacterales</taxon>
        <taxon>Enterobacteriaceae</taxon>
        <taxon>Kluyvera</taxon>
    </lineage>
</organism>
<reference evidence="1" key="2">
    <citation type="submission" date="2020-10" db="EMBL/GenBank/DDBJ databases">
        <authorList>
            <consortium name="NCBI Pathogen Detection Project"/>
        </authorList>
    </citation>
    <scope>NUCLEOTIDE SEQUENCE</scope>
    <source>
        <strain evidence="1">CAVp300</strain>
    </source>
</reference>
<dbReference type="EMBL" id="DACSUM010000006">
    <property type="protein sequence ID" value="HAT3580870.1"/>
    <property type="molecule type" value="Genomic_DNA"/>
</dbReference>
<protein>
    <submittedName>
        <fullName evidence="1">Uncharacterized protein</fullName>
    </submittedName>
</protein>
<comment type="caution">
    <text evidence="1">The sequence shown here is derived from an EMBL/GenBank/DDBJ whole genome shotgun (WGS) entry which is preliminary data.</text>
</comment>
<evidence type="ECO:0000313" key="1">
    <source>
        <dbReference type="EMBL" id="HAT3580870.1"/>
    </source>
</evidence>
<name>A0A9P3WF15_KLUIN</name>
<sequence length="124" mass="14433">MKYYAKVIETNDDIDEEVLLSFGEINIYCFIVSCPYEIIKGNVYLVEIELSFLDSEIIEPQSESDLSIIRQGDSFSYEIRGFKIDDKIIVNGLAFMDDLYTQEYGYINHEYVLIKPDRISVSFL</sequence>
<reference evidence="1" key="1">
    <citation type="journal article" date="2018" name="Genome Biol.">
        <title>SKESA: strategic k-mer extension for scrupulous assemblies.</title>
        <authorList>
            <person name="Souvorov A."/>
            <person name="Agarwala R."/>
            <person name="Lipman D.J."/>
        </authorList>
    </citation>
    <scope>NUCLEOTIDE SEQUENCE</scope>
    <source>
        <strain evidence="1">CAVp300</strain>
    </source>
</reference>
<accession>A0A9P3WF15</accession>
<dbReference type="RefSeq" id="WP_047370793.1">
    <property type="nucleotide sequence ID" value="NZ_CABMNU010000005.1"/>
</dbReference>
<dbReference type="AlphaFoldDB" id="A0A9P3WF15"/>
<dbReference type="InterPro" id="IPR016767">
    <property type="entry name" value="UCP019853"/>
</dbReference>